<dbReference type="InterPro" id="IPR009003">
    <property type="entry name" value="Peptidase_S1_PA"/>
</dbReference>
<proteinExistence type="inferred from homology"/>
<gene>
    <name evidence="5" type="ORF">ACFSX3_17785</name>
</gene>
<dbReference type="InterPro" id="IPR036034">
    <property type="entry name" value="PDZ_sf"/>
</dbReference>
<comment type="caution">
    <text evidence="5">The sequence shown here is derived from an EMBL/GenBank/DDBJ whole genome shotgun (WGS) entry which is preliminary data.</text>
</comment>
<evidence type="ECO:0000313" key="5">
    <source>
        <dbReference type="EMBL" id="MFD2411742.1"/>
    </source>
</evidence>
<keyword evidence="2 5" id="KW-0645">Protease</keyword>
<dbReference type="PANTHER" id="PTHR43343:SF3">
    <property type="entry name" value="PROTEASE DO-LIKE 8, CHLOROPLASTIC"/>
    <property type="match status" value="1"/>
</dbReference>
<evidence type="ECO:0000256" key="1">
    <source>
        <dbReference type="ARBA" id="ARBA00010541"/>
    </source>
</evidence>
<dbReference type="GO" id="GO:0008233">
    <property type="term" value="F:peptidase activity"/>
    <property type="evidence" value="ECO:0007669"/>
    <property type="project" value="UniProtKB-KW"/>
</dbReference>
<protein>
    <submittedName>
        <fullName evidence="5">S1C family serine protease</fullName>
        <ecNumber evidence="5">3.4.21.-</ecNumber>
    </submittedName>
</protein>
<dbReference type="PANTHER" id="PTHR43343">
    <property type="entry name" value="PEPTIDASE S12"/>
    <property type="match status" value="1"/>
</dbReference>
<evidence type="ECO:0000256" key="4">
    <source>
        <dbReference type="ARBA" id="ARBA00022825"/>
    </source>
</evidence>
<evidence type="ECO:0000256" key="2">
    <source>
        <dbReference type="ARBA" id="ARBA00022670"/>
    </source>
</evidence>
<keyword evidence="6" id="KW-1185">Reference proteome</keyword>
<sequence length="397" mass="41016">MGMGRSGTARGRVVLLSIMLLVLSGFISPAGVVHGAGYGGTGALAAERGATVNVMKAGQASKAQKESKGQWSQPAAADPVPQIISIVSPSVVGIIGKAGGETGGPDDRYNLTHGSGIIVSADGWIITNAHVMAGLEKAVVVTSDGTSYNITDTYSDEFSDLALVKIKAKAKALKPATFAGSAANLQVGEKVIAIGTPISFSLRNSATVGVISGLNRSVDAAYRLIQSDTAINPGNSGGPLVNMKGEVLGVNSMKFAAVGVENMGFSIPADTVKYIMNQLLQYGEVRRPSLGVELEESWPVIVGLPGQEPLTVTKVLTAEARKAGITAGDALYAIDGHRVTSLVDVNELFRQYKPGAVVKLLMQSDGDIVARSLVLGQGDPLVNAAKTEGETDDQTTE</sequence>
<keyword evidence="4" id="KW-0720">Serine protease</keyword>
<dbReference type="Gene3D" id="2.30.42.10">
    <property type="match status" value="1"/>
</dbReference>
<dbReference type="EC" id="3.4.21.-" evidence="5"/>
<dbReference type="PRINTS" id="PR00834">
    <property type="entry name" value="PROTEASES2C"/>
</dbReference>
<evidence type="ECO:0000256" key="3">
    <source>
        <dbReference type="ARBA" id="ARBA00022801"/>
    </source>
</evidence>
<name>A0ABW5FDD4_9BACL</name>
<dbReference type="SUPFAM" id="SSF50494">
    <property type="entry name" value="Trypsin-like serine proteases"/>
    <property type="match status" value="1"/>
</dbReference>
<reference evidence="6" key="1">
    <citation type="journal article" date="2019" name="Int. J. Syst. Evol. Microbiol.">
        <title>The Global Catalogue of Microorganisms (GCM) 10K type strain sequencing project: providing services to taxonomists for standard genome sequencing and annotation.</title>
        <authorList>
            <consortium name="The Broad Institute Genomics Platform"/>
            <consortium name="The Broad Institute Genome Sequencing Center for Infectious Disease"/>
            <person name="Wu L."/>
            <person name="Ma J."/>
        </authorList>
    </citation>
    <scope>NUCLEOTIDE SEQUENCE [LARGE SCALE GENOMIC DNA]</scope>
    <source>
        <strain evidence="6">CCM 8725</strain>
    </source>
</reference>
<dbReference type="RefSeq" id="WP_379254728.1">
    <property type="nucleotide sequence ID" value="NZ_JBHSVQ010000001.1"/>
</dbReference>
<dbReference type="Proteomes" id="UP001597448">
    <property type="component" value="Unassembled WGS sequence"/>
</dbReference>
<dbReference type="SUPFAM" id="SSF50156">
    <property type="entry name" value="PDZ domain-like"/>
    <property type="match status" value="1"/>
</dbReference>
<dbReference type="InterPro" id="IPR001940">
    <property type="entry name" value="Peptidase_S1C"/>
</dbReference>
<organism evidence="5 6">
    <name type="scientific">Paenibacillus rhizoplanae</name>
    <dbReference type="NCBI Taxonomy" id="1917181"/>
    <lineage>
        <taxon>Bacteria</taxon>
        <taxon>Bacillati</taxon>
        <taxon>Bacillota</taxon>
        <taxon>Bacilli</taxon>
        <taxon>Bacillales</taxon>
        <taxon>Paenibacillaceae</taxon>
        <taxon>Paenibacillus</taxon>
    </lineage>
</organism>
<dbReference type="Pfam" id="PF13365">
    <property type="entry name" value="Trypsin_2"/>
    <property type="match status" value="1"/>
</dbReference>
<dbReference type="EMBL" id="JBHUKY010000031">
    <property type="protein sequence ID" value="MFD2411742.1"/>
    <property type="molecule type" value="Genomic_DNA"/>
</dbReference>
<dbReference type="InterPro" id="IPR051201">
    <property type="entry name" value="Chloro_Bact_Ser_Proteases"/>
</dbReference>
<comment type="similarity">
    <text evidence="1">Belongs to the peptidase S1C family.</text>
</comment>
<dbReference type="GO" id="GO:0006508">
    <property type="term" value="P:proteolysis"/>
    <property type="evidence" value="ECO:0007669"/>
    <property type="project" value="UniProtKB-KW"/>
</dbReference>
<accession>A0ABW5FDD4</accession>
<keyword evidence="3 5" id="KW-0378">Hydrolase</keyword>
<dbReference type="InterPro" id="IPR043504">
    <property type="entry name" value="Peptidase_S1_PA_chymotrypsin"/>
</dbReference>
<evidence type="ECO:0000313" key="6">
    <source>
        <dbReference type="Proteomes" id="UP001597448"/>
    </source>
</evidence>
<dbReference type="Gene3D" id="2.40.10.10">
    <property type="entry name" value="Trypsin-like serine proteases"/>
    <property type="match status" value="2"/>
</dbReference>